<protein>
    <submittedName>
        <fullName evidence="2">DUF4240 domain-containing protein</fullName>
    </submittedName>
</protein>
<name>A0ABS1BU90_9NEIS</name>
<feature type="domain" description="DUF4240" evidence="1">
    <location>
        <begin position="11"/>
        <end position="102"/>
    </location>
</feature>
<proteinExistence type="predicted"/>
<reference evidence="2 3" key="1">
    <citation type="journal article" date="2021" name="Pathogens">
        <title>Isolation and Characterization of Kingella bonacorsii sp. nov., A Novel Kingella Species Detected in a Stable Periodontitis Subject.</title>
        <authorList>
            <person name="Antezack A."/>
            <person name="Boxberger M."/>
            <person name="Rolland C."/>
            <person name="Monnet-Corti V."/>
            <person name="La Scola B."/>
        </authorList>
    </citation>
    <scope>NUCLEOTIDE SEQUENCE [LARGE SCALE GENOMIC DNA]</scope>
    <source>
        <strain evidence="2 3">Marseille-Q4569</strain>
    </source>
</reference>
<evidence type="ECO:0000313" key="3">
    <source>
        <dbReference type="Proteomes" id="UP000614058"/>
    </source>
</evidence>
<evidence type="ECO:0000313" key="2">
    <source>
        <dbReference type="EMBL" id="MBK0396718.1"/>
    </source>
</evidence>
<dbReference type="EMBL" id="JAEHNZ010000003">
    <property type="protein sequence ID" value="MBK0396718.1"/>
    <property type="molecule type" value="Genomic_DNA"/>
</dbReference>
<keyword evidence="3" id="KW-1185">Reference proteome</keyword>
<comment type="caution">
    <text evidence="2">The sequence shown here is derived from an EMBL/GenBank/DDBJ whole genome shotgun (WGS) entry which is preliminary data.</text>
</comment>
<sequence length="123" mass="14384">MSRLYPVADLMDEACFWQIISQSLAVAQAESDDIAEQQEAQFAALKAALLALDWQDIIAFENRFDQLHFASYRQDLWCAAYLMNGGCSDDGFDYFRYWLASRAAKRFFRLPWRTPTAWRIIRL</sequence>
<dbReference type="Proteomes" id="UP000614058">
    <property type="component" value="Unassembled WGS sequence"/>
</dbReference>
<gene>
    <name evidence="2" type="ORF">JDW22_09080</name>
</gene>
<organism evidence="2 3">
    <name type="scientific">Kingella bonacorsii</name>
    <dbReference type="NCBI Taxonomy" id="2796361"/>
    <lineage>
        <taxon>Bacteria</taxon>
        <taxon>Pseudomonadati</taxon>
        <taxon>Pseudomonadota</taxon>
        <taxon>Betaproteobacteria</taxon>
        <taxon>Neisseriales</taxon>
        <taxon>Neisseriaceae</taxon>
        <taxon>Kingella</taxon>
    </lineage>
</organism>
<dbReference type="Pfam" id="PF14024">
    <property type="entry name" value="DUF4240"/>
    <property type="match status" value="1"/>
</dbReference>
<dbReference type="RefSeq" id="WP_200522793.1">
    <property type="nucleotide sequence ID" value="NZ_JAEHNZ010000003.1"/>
</dbReference>
<evidence type="ECO:0000259" key="1">
    <source>
        <dbReference type="Pfam" id="PF14024"/>
    </source>
</evidence>
<accession>A0ABS1BU90</accession>
<dbReference type="InterPro" id="IPR025334">
    <property type="entry name" value="DUF4240"/>
</dbReference>